<evidence type="ECO:0000256" key="2">
    <source>
        <dbReference type="ARBA" id="ARBA00022450"/>
    </source>
</evidence>
<evidence type="ECO:0000256" key="1">
    <source>
        <dbReference type="ARBA" id="ARBA00001957"/>
    </source>
</evidence>
<keyword evidence="2" id="KW-0596">Phosphopantetheine</keyword>
<dbReference type="SUPFAM" id="SSF56801">
    <property type="entry name" value="Acetyl-CoA synthetase-like"/>
    <property type="match status" value="2"/>
</dbReference>
<dbReference type="PROSITE" id="PS50075">
    <property type="entry name" value="CARRIER"/>
    <property type="match status" value="2"/>
</dbReference>
<dbReference type="SMART" id="SM00823">
    <property type="entry name" value="PKS_PP"/>
    <property type="match status" value="2"/>
</dbReference>
<dbReference type="Pfam" id="PF13193">
    <property type="entry name" value="AMP-binding_C"/>
    <property type="match status" value="2"/>
</dbReference>
<organism evidence="6 7">
    <name type="scientific">Streptomyces polyrhachis</name>
    <dbReference type="NCBI Taxonomy" id="1282885"/>
    <lineage>
        <taxon>Bacteria</taxon>
        <taxon>Bacillati</taxon>
        <taxon>Actinomycetota</taxon>
        <taxon>Actinomycetes</taxon>
        <taxon>Kitasatosporales</taxon>
        <taxon>Streptomycetaceae</taxon>
        <taxon>Streptomyces</taxon>
    </lineage>
</organism>
<protein>
    <submittedName>
        <fullName evidence="6">Amino acid adenylation domain-containing protein</fullName>
    </submittedName>
</protein>
<feature type="domain" description="Carrier" evidence="5">
    <location>
        <begin position="2089"/>
        <end position="2169"/>
    </location>
</feature>
<dbReference type="InterPro" id="IPR025110">
    <property type="entry name" value="AMP-bd_C"/>
</dbReference>
<sequence>MPAGGVDDRADKLRDLVTRRLAAARRGDGPRPAVERGSGPGPVSLAQERMLFLEELEPGSSAYHFSFTLRLEGPLDGTALERALRGVEERHEVLRSVYERRDGTETLVARAASFVLRRTELPDDPDALEALQREDGERPFDLRGGPVWRGVLARTHDTLHHLVLTAHHIAVDGWSIDILQRELADGYLAELGRGPHPPAPAVRYADHAARERRRLAAGDYEAQLAHWRQRLADPPPALELPADRRPPQRRTRPGGVVRGLADAELAARVRALAREAAATPFMVLLAGFQTLLHRCSGQGDFVVGVPVAGRTEPSTRPLIGLFVNTVALRADCHAALTFRELLDRARGESAAALAHQDAPFERVVEALPLTRDLAATPLFQVMFSWNAVDQSPTLLGDAKAVPVPCAAAGTAQFDLTLEVTDAGDTYELALEYDRELWDEPSAARLLDHFLTLTRAALADPDRAIGTLALLGPEQRALALRHAAGPVRDHPGPVDLAAMVAERAAAAPEAVALVLNGEELTYREFDRRANRLAHHLRALGATPDRPVGVLLERSFDLPAAIVGIVRSGAPYLPLDPEHPRARRTAVLQDAGARLLVTDAAHADAAEAAGCVPVLLDAHAASIGSRPDTWEQPPASADHLAYVFYTSGSTGRPKGVMITHRAAHNQIRWQIDSLGLGPGATMLMKTNVTFDDSVVEVFATLAAGARLVIARPGGHRDPEYLRALMAREGVTSAVFVPTMLVALLRHGGDVPLPALRMLQLGAEPLPPELADRCLRTFGAELHNAYGPTEAAVAVTDGRCLPDEPVVPIGLPIDNVRCYVLDGELAPQPVGVPGILHIGGVQLARGYLGRPGLTAEQFVPDPFGPPGGRLYRTGDLVRRLPDGRLDYVDRADRQVKVRGMRIELGEIESVLAGHPAVGQAVVTAHEDRAGGSRLAAHLLPGAAGPPAVAELREWLAARLPEHMVPAAFAVLDEFPLLPSGKVDRRSLPDPRPQEAAAGGGYEGYEPPEGGPEQAVAAIWARTLGVAHVGRNDSFFARGGHSLLALEALLAVREELARTVPLRLLFEAPTPAAFAAALAQLPAAEPQYAPSDLLRPRGEGEAAEAPGEVGGEVGGDVSAEEARIWLADQLDPGDPAYTMPLVCRLRGNVDTEALRAALRALPAAHEALRTSFPAADGGPVRVVARDGELPLRLVDLGGGSEEERSSALRAVLAEETGTRFDLARGPLARAAAISLGPDDLVLALTLHHIVADGWSLQVLLEDLGTAYRAARAGRPAHLPARPGAGAYASLRRHQVTDEARTAELDYWREQLDDAPGAPPLPADAPQDTGTAGAAVHFTVEPATAERVRALAHAEGCTPFMVLLAAWAAVLARHCATDEVMLTTHVADRGRPDLDRIVGLLLDTAVLRIPLHVRDFRVLLREVRTAVLDAREHRLLPFGEVAAALGLDGRALSRYAVSMNPPQAGTVRFADGVTLEPEALGLEHSTADLLEHAKADLSVFFEDGDQGLGGLVVHRTPLFSGERVARMTGHLLTLLDAASRAPHTPPAELTLLTPAERADLTPGVPTRDTAPAPEPACLHTLVLDQIARTPEAVALVTDEGEWTYRRLGAQSARLARHLAAQGVRPGMLVGLCLGRGAQQPVAVLAVLLAGAAYVALDPAHPPAGLRRVLADSGAAFVVTDRPWARACAGSGLPTVVLGRDEPAIAAHDPAVPATAAATDPAALAYLVYTSGTTGRPKGVRTPHAAAAAYLRDYLGDPAGGFGLGPQDTVLQLAGLSFDASVRDLLGPLTTGARVVLLDDERAADPAAVLAAVERHRVSCVLSVVPTLLRALLAVAEDHRPAPGGRLRLLLTAGEALDLADCTRSAAAFAGRPAVVNQYGPTEATMTTTSARITAAPGARGPAPLGPPVAGARLWIVDRAGGLAPVGVPGEVWIGGGRLAEGYHGRPALTAESFVPEPFSGEPGARAYRTGDLARREADGTLTFLGRGDDQVKIRGRRVEPTGIESVLRTLPGVEEAAVVPVRPDIPAGSVRLVACVAPADLDADTVRAQLRGLLPEHQVPTVIRALPALPRTPNNKVDRQALAALDQPAGRSQPPRTATEAALAAVFAEVLGDECAGARPIGRDDDFFDRGGHSLLAARLAARLRRATGREVPLRQILDLRTVAALAGWLDATGSVAVPGPYGTAAVPAGAGSAPAAAHGLTPGQESIRRHCGREPHTAAYNVGFDARVAGHVDDVALARALDALAARHPALRTRFPATDGRPGAVVEPQVLIPLARYDVSQAVDPQRAALQRATAALRTPFDLEDGPLARAVLIRCGPQEYVLGLTVHHIIADGWTLSLLQRELALFYGEFAAGRVPQLPPVPGFDGYAAQQLARLETPQSAADAAYWRERLSGFPALLPLPADRPRPPVWSTAGAVEVFDIAPEVAAGVRRLADDADATVFVVLLAAFARWLHRLSGAERLLVAVPVANRPDPESEQVAGPFANIVPVPVDTTGEPAFRELVARVRETFLEVWEHRTLPYETLVAAHAAPDAARPPLCQAMFAVQNLPPGGQDLAGLSVTPLSLDRGTCRYELHMRCYETPEGLSGWLEYSTALHEQEAVRERLHGFLSLLAEAVTDPGGPAQGA</sequence>
<dbReference type="InterPro" id="IPR020845">
    <property type="entry name" value="AMP-binding_CS"/>
</dbReference>
<feature type="region of interest" description="Disordered" evidence="4">
    <location>
        <begin position="234"/>
        <end position="256"/>
    </location>
</feature>
<evidence type="ECO:0000256" key="4">
    <source>
        <dbReference type="SAM" id="MobiDB-lite"/>
    </source>
</evidence>
<dbReference type="InterPro" id="IPR009081">
    <property type="entry name" value="PP-bd_ACP"/>
</dbReference>
<dbReference type="PANTHER" id="PTHR45527:SF1">
    <property type="entry name" value="FATTY ACID SYNTHASE"/>
    <property type="match status" value="1"/>
</dbReference>
<dbReference type="Gene3D" id="3.40.50.980">
    <property type="match status" value="2"/>
</dbReference>
<dbReference type="InterPro" id="IPR042099">
    <property type="entry name" value="ANL_N_sf"/>
</dbReference>
<reference evidence="7" key="1">
    <citation type="journal article" date="2019" name="Int. J. Syst. Evol. Microbiol.">
        <title>The Global Catalogue of Microorganisms (GCM) 10K type strain sequencing project: providing services to taxonomists for standard genome sequencing and annotation.</title>
        <authorList>
            <consortium name="The Broad Institute Genomics Platform"/>
            <consortium name="The Broad Institute Genome Sequencing Center for Infectious Disease"/>
            <person name="Wu L."/>
            <person name="Ma J."/>
        </authorList>
    </citation>
    <scope>NUCLEOTIDE SEQUENCE [LARGE SCALE GENOMIC DNA]</scope>
    <source>
        <strain evidence="7">CGMCC 1.13681</strain>
    </source>
</reference>
<dbReference type="Gene3D" id="3.30.559.30">
    <property type="entry name" value="Nonribosomal peptide synthetase, condensation domain"/>
    <property type="match status" value="3"/>
</dbReference>
<evidence type="ECO:0000256" key="3">
    <source>
        <dbReference type="ARBA" id="ARBA00022553"/>
    </source>
</evidence>
<dbReference type="Pfam" id="PF00501">
    <property type="entry name" value="AMP-binding"/>
    <property type="match status" value="2"/>
</dbReference>
<dbReference type="Gene3D" id="1.10.1200.10">
    <property type="entry name" value="ACP-like"/>
    <property type="match status" value="2"/>
</dbReference>
<dbReference type="NCBIfam" id="TIGR01733">
    <property type="entry name" value="AA-adenyl-dom"/>
    <property type="match status" value="2"/>
</dbReference>
<feature type="compositionally biased region" description="Basic and acidic residues" evidence="4">
    <location>
        <begin position="978"/>
        <end position="989"/>
    </location>
</feature>
<dbReference type="SUPFAM" id="SSF52777">
    <property type="entry name" value="CoA-dependent acyltransferases"/>
    <property type="match status" value="6"/>
</dbReference>
<feature type="region of interest" description="Disordered" evidence="4">
    <location>
        <begin position="22"/>
        <end position="42"/>
    </location>
</feature>
<dbReference type="Gene3D" id="3.30.559.10">
    <property type="entry name" value="Chloramphenicol acetyltransferase-like domain"/>
    <property type="match status" value="3"/>
</dbReference>
<dbReference type="InterPro" id="IPR023213">
    <property type="entry name" value="CAT-like_dom_sf"/>
</dbReference>
<dbReference type="PANTHER" id="PTHR45527">
    <property type="entry name" value="NONRIBOSOMAL PEPTIDE SYNTHETASE"/>
    <property type="match status" value="1"/>
</dbReference>
<dbReference type="Proteomes" id="UP001596413">
    <property type="component" value="Unassembled WGS sequence"/>
</dbReference>
<dbReference type="Gene3D" id="3.30.300.30">
    <property type="match status" value="2"/>
</dbReference>
<dbReference type="SUPFAM" id="SSF47336">
    <property type="entry name" value="ACP-like"/>
    <property type="match status" value="2"/>
</dbReference>
<dbReference type="InterPro" id="IPR045851">
    <property type="entry name" value="AMP-bd_C_sf"/>
</dbReference>
<comment type="caution">
    <text evidence="6">The sequence shown here is derived from an EMBL/GenBank/DDBJ whole genome shotgun (WGS) entry which is preliminary data.</text>
</comment>
<feature type="region of interest" description="Disordered" evidence="4">
    <location>
        <begin position="1087"/>
        <end position="1109"/>
    </location>
</feature>
<keyword evidence="3" id="KW-0597">Phosphoprotein</keyword>
<proteinExistence type="predicted"/>
<dbReference type="InterPro" id="IPR010071">
    <property type="entry name" value="AA_adenyl_dom"/>
</dbReference>
<dbReference type="CDD" id="cd19531">
    <property type="entry name" value="LCL_NRPS-like"/>
    <property type="match status" value="3"/>
</dbReference>
<dbReference type="Pfam" id="PF00550">
    <property type="entry name" value="PP-binding"/>
    <property type="match status" value="2"/>
</dbReference>
<dbReference type="InterPro" id="IPR000873">
    <property type="entry name" value="AMP-dep_synth/lig_dom"/>
</dbReference>
<dbReference type="CDD" id="cd05930">
    <property type="entry name" value="A_NRPS"/>
    <property type="match status" value="2"/>
</dbReference>
<evidence type="ECO:0000313" key="7">
    <source>
        <dbReference type="Proteomes" id="UP001596413"/>
    </source>
</evidence>
<dbReference type="EMBL" id="JBHSZO010000023">
    <property type="protein sequence ID" value="MFC7219627.1"/>
    <property type="molecule type" value="Genomic_DNA"/>
</dbReference>
<evidence type="ECO:0000259" key="5">
    <source>
        <dbReference type="PROSITE" id="PS50075"/>
    </source>
</evidence>
<dbReference type="PROSITE" id="PS00455">
    <property type="entry name" value="AMP_BINDING"/>
    <property type="match status" value="2"/>
</dbReference>
<feature type="region of interest" description="Disordered" evidence="4">
    <location>
        <begin position="978"/>
        <end position="1006"/>
    </location>
</feature>
<gene>
    <name evidence="6" type="ORF">ACFQLX_15850</name>
</gene>
<keyword evidence="7" id="KW-1185">Reference proteome</keyword>
<dbReference type="InterPro" id="IPR020806">
    <property type="entry name" value="PKS_PP-bd"/>
</dbReference>
<comment type="cofactor">
    <cofactor evidence="1">
        <name>pantetheine 4'-phosphate</name>
        <dbReference type="ChEBI" id="CHEBI:47942"/>
    </cofactor>
</comment>
<dbReference type="Gene3D" id="3.40.50.12780">
    <property type="entry name" value="N-terminal domain of ligase-like"/>
    <property type="match status" value="1"/>
</dbReference>
<dbReference type="RefSeq" id="WP_386415551.1">
    <property type="nucleotide sequence ID" value="NZ_JBHSZO010000023.1"/>
</dbReference>
<dbReference type="InterPro" id="IPR036736">
    <property type="entry name" value="ACP-like_sf"/>
</dbReference>
<dbReference type="InterPro" id="IPR001242">
    <property type="entry name" value="Condensation_dom"/>
</dbReference>
<feature type="domain" description="Carrier" evidence="5">
    <location>
        <begin position="1003"/>
        <end position="1078"/>
    </location>
</feature>
<evidence type="ECO:0000313" key="6">
    <source>
        <dbReference type="EMBL" id="MFC7219627.1"/>
    </source>
</evidence>
<dbReference type="Gene3D" id="2.30.38.10">
    <property type="entry name" value="Luciferase, Domain 3"/>
    <property type="match status" value="1"/>
</dbReference>
<name>A0ABW2GL64_9ACTN</name>
<dbReference type="Pfam" id="PF00668">
    <property type="entry name" value="Condensation"/>
    <property type="match status" value="3"/>
</dbReference>
<accession>A0ABW2GL64</accession>